<dbReference type="InterPro" id="IPR002110">
    <property type="entry name" value="Ankyrin_rpt"/>
</dbReference>
<dbReference type="InterPro" id="IPR036770">
    <property type="entry name" value="Ankyrin_rpt-contain_sf"/>
</dbReference>
<name>A0ABR2JY00_9EUKA</name>
<reference evidence="1 2" key="1">
    <citation type="submission" date="2024-04" db="EMBL/GenBank/DDBJ databases">
        <title>Tritrichomonas musculus Genome.</title>
        <authorList>
            <person name="Alves-Ferreira E."/>
            <person name="Grigg M."/>
            <person name="Lorenzi H."/>
            <person name="Galac M."/>
        </authorList>
    </citation>
    <scope>NUCLEOTIDE SEQUENCE [LARGE SCALE GENOMIC DNA]</scope>
    <source>
        <strain evidence="1 2">EAF2021</strain>
    </source>
</reference>
<dbReference type="SUPFAM" id="SSF48403">
    <property type="entry name" value="Ankyrin repeat"/>
    <property type="match status" value="1"/>
</dbReference>
<protein>
    <recommendedName>
        <fullName evidence="3">DUF3447 domain-containing protein</fullName>
    </recommendedName>
</protein>
<evidence type="ECO:0000313" key="2">
    <source>
        <dbReference type="Proteomes" id="UP001470230"/>
    </source>
</evidence>
<sequence length="517" mass="61767">MKEIQYHVIDYLDSDRFDEENTNNLIDFFSNIKIQNERDEFKSFLYLISKISNNHHQTKNFFDKIFQIINFYSVQIKNNLSNLEIFNIFKTNKQIIRFLKEKRILEIDQTFSSLFFKLNVFSHPQTIPYICELIQDDNIIDFVKYTNQTNYPIKSAKIDCKIFETNSFLINKNPTLIEYSAFCGSIQIFQYLQINSVELTSSLWIYAIHGSSNQIINILEENKIIPNNKIYDQCLIESIKCYHNEIVEYLLANYISDENAFFENYSHQIFECYNFNFIKSNHINESSIYDLYVNKYTRILKLLLKNENVDINKLIRIDKEKSVEQKSLLHFAIENNDIEIIQFLLKNKNVDVDITFYDIIKRKLEKHYQCTQKTALNLAVENNNFEIVNLLLESTKECGNTYSIFNELNTVPYCYENYICEKNALYIAFEKRYMNTLNLLLEKPFIDVNIKYYDYSQFENEMNEKETTLLNKAVSCNNFDLVKVLLSKPDIDVNIEFFYKKEASNRPFVQERYYKIL</sequence>
<dbReference type="PANTHER" id="PTHR24118">
    <property type="entry name" value="POTE ANKYRIN DOMAIN"/>
    <property type="match status" value="1"/>
</dbReference>
<dbReference type="Pfam" id="PF12796">
    <property type="entry name" value="Ank_2"/>
    <property type="match status" value="1"/>
</dbReference>
<comment type="caution">
    <text evidence="1">The sequence shown here is derived from an EMBL/GenBank/DDBJ whole genome shotgun (WGS) entry which is preliminary data.</text>
</comment>
<evidence type="ECO:0000313" key="1">
    <source>
        <dbReference type="EMBL" id="KAK8883644.1"/>
    </source>
</evidence>
<accession>A0ABR2JY00</accession>
<dbReference type="SMART" id="SM00248">
    <property type="entry name" value="ANK"/>
    <property type="match status" value="7"/>
</dbReference>
<dbReference type="EMBL" id="JAPFFF010000008">
    <property type="protein sequence ID" value="KAK8883644.1"/>
    <property type="molecule type" value="Genomic_DNA"/>
</dbReference>
<keyword evidence="2" id="KW-1185">Reference proteome</keyword>
<dbReference type="Gene3D" id="1.25.40.20">
    <property type="entry name" value="Ankyrin repeat-containing domain"/>
    <property type="match status" value="2"/>
</dbReference>
<evidence type="ECO:0008006" key="3">
    <source>
        <dbReference type="Google" id="ProtNLM"/>
    </source>
</evidence>
<organism evidence="1 2">
    <name type="scientific">Tritrichomonas musculus</name>
    <dbReference type="NCBI Taxonomy" id="1915356"/>
    <lineage>
        <taxon>Eukaryota</taxon>
        <taxon>Metamonada</taxon>
        <taxon>Parabasalia</taxon>
        <taxon>Tritrichomonadida</taxon>
        <taxon>Tritrichomonadidae</taxon>
        <taxon>Tritrichomonas</taxon>
    </lineage>
</organism>
<proteinExistence type="predicted"/>
<gene>
    <name evidence="1" type="ORF">M9Y10_042740</name>
</gene>
<dbReference type="PANTHER" id="PTHR24118:SF99">
    <property type="entry name" value="POTE ANKYRIN DOMAIN FAMILY MEMBER 3C-RELATED"/>
    <property type="match status" value="1"/>
</dbReference>
<dbReference type="Proteomes" id="UP001470230">
    <property type="component" value="Unassembled WGS sequence"/>
</dbReference>